<reference evidence="1 2" key="1">
    <citation type="submission" date="2023-11" db="EMBL/GenBank/DDBJ databases">
        <authorList>
            <person name="Cook R."/>
            <person name="Crisci M."/>
            <person name="Pye H."/>
            <person name="Adriaenssens E."/>
            <person name="Santini J."/>
        </authorList>
    </citation>
    <scope>NUCLEOTIDE SEQUENCE [LARGE SCALE GENOMIC DNA]</scope>
    <source>
        <strain evidence="1">Lak_Megaphage_Sonny</strain>
    </source>
</reference>
<name>A0ABZ0Z2R8_9CAUD</name>
<dbReference type="Proteomes" id="UP001358193">
    <property type="component" value="Segment"/>
</dbReference>
<organism evidence="1 2">
    <name type="scientific">phage Lak_Megaphage_Sonny</name>
    <dbReference type="NCBI Taxonomy" id="3109229"/>
    <lineage>
        <taxon>Viruses</taxon>
        <taxon>Duplodnaviria</taxon>
        <taxon>Heunggongvirae</taxon>
        <taxon>Uroviricota</taxon>
        <taxon>Caudoviricetes</taxon>
        <taxon>Caudoviricetes code 15 clade</taxon>
    </lineage>
</organism>
<protein>
    <submittedName>
        <fullName evidence="1">Uncharacterized protein</fullName>
    </submittedName>
</protein>
<keyword evidence="2" id="KW-1185">Reference proteome</keyword>
<evidence type="ECO:0000313" key="1">
    <source>
        <dbReference type="EMBL" id="WQJ53493.1"/>
    </source>
</evidence>
<evidence type="ECO:0000313" key="2">
    <source>
        <dbReference type="Proteomes" id="UP001358193"/>
    </source>
</evidence>
<sequence length="144" mass="16868">MKTLVHGDWVNINYKVDFPNIDKYDIDAKDQIQIKTDIIVDNLLYKNGFSISPIEITNDILIINGFEKYKDGPLTTYFRQKDNPDGTDLYDITIYKDEDEKKYKVHVTNNEPYVNVIKYISSVHELQTILRVCELDDIANNFKI</sequence>
<accession>A0ABZ0Z2R8</accession>
<dbReference type="EMBL" id="OR769223">
    <property type="protein sequence ID" value="WQJ53493.1"/>
    <property type="molecule type" value="Genomic_DNA"/>
</dbReference>
<proteinExistence type="predicted"/>